<name>A0A943EM24_9FIRM</name>
<feature type="domain" description="Thioredoxin" evidence="4">
    <location>
        <begin position="1"/>
        <end position="107"/>
    </location>
</feature>
<proteinExistence type="inferred from homology"/>
<dbReference type="PIRSF" id="PIRSF000077">
    <property type="entry name" value="Thioredoxin"/>
    <property type="match status" value="1"/>
</dbReference>
<dbReference type="EMBL" id="JAGZCZ010000012">
    <property type="protein sequence ID" value="MBS5520367.1"/>
    <property type="molecule type" value="Genomic_DNA"/>
</dbReference>
<dbReference type="Gene3D" id="3.40.30.10">
    <property type="entry name" value="Glutaredoxin"/>
    <property type="match status" value="1"/>
</dbReference>
<evidence type="ECO:0000259" key="4">
    <source>
        <dbReference type="PROSITE" id="PS51352"/>
    </source>
</evidence>
<sequence length="108" mass="11956">MAFNMITGETFENEVVKSKKPVVVGFSAPWCKYCAKLKPALGELAMEIDDKVDFAGVNIDEDEALARQFHIEVIPSLMLVNKGTFSELLVNPPTKEAVADWLKEKGVL</sequence>
<dbReference type="GO" id="GO:0015035">
    <property type="term" value="F:protein-disulfide reductase activity"/>
    <property type="evidence" value="ECO:0007669"/>
    <property type="project" value="InterPro"/>
</dbReference>
<comment type="caution">
    <text evidence="5">The sequence shown here is derived from an EMBL/GenBank/DDBJ whole genome shotgun (WGS) entry which is preliminary data.</text>
</comment>
<evidence type="ECO:0000313" key="5">
    <source>
        <dbReference type="EMBL" id="MBS5520367.1"/>
    </source>
</evidence>
<accession>A0A943EM24</accession>
<gene>
    <name evidence="5" type="ORF">KHX13_08665</name>
</gene>
<evidence type="ECO:0000256" key="2">
    <source>
        <dbReference type="PIRNR" id="PIRNR000077"/>
    </source>
</evidence>
<keyword evidence="3" id="KW-0676">Redox-active center</keyword>
<dbReference type="Pfam" id="PF00085">
    <property type="entry name" value="Thioredoxin"/>
    <property type="match status" value="1"/>
</dbReference>
<dbReference type="PROSITE" id="PS51352">
    <property type="entry name" value="THIOREDOXIN_2"/>
    <property type="match status" value="1"/>
</dbReference>
<dbReference type="InterPro" id="IPR005746">
    <property type="entry name" value="Thioredoxin"/>
</dbReference>
<dbReference type="PANTHER" id="PTHR43601:SF3">
    <property type="entry name" value="THIOREDOXIN, MITOCHONDRIAL"/>
    <property type="match status" value="1"/>
</dbReference>
<feature type="disulfide bond" description="Redox-active" evidence="3">
    <location>
        <begin position="31"/>
        <end position="34"/>
    </location>
</feature>
<dbReference type="SUPFAM" id="SSF52833">
    <property type="entry name" value="Thioredoxin-like"/>
    <property type="match status" value="1"/>
</dbReference>
<reference evidence="5" key="1">
    <citation type="submission" date="2021-02" db="EMBL/GenBank/DDBJ databases">
        <title>Infant gut strain persistence is associated with maternal origin, phylogeny, and functional potential including surface adhesion and iron acquisition.</title>
        <authorList>
            <person name="Lou Y.C."/>
        </authorList>
    </citation>
    <scope>NUCLEOTIDE SEQUENCE</scope>
    <source>
        <strain evidence="5">L3_106_000M1_dasL3_106_000M1_concoct_15</strain>
    </source>
</reference>
<dbReference type="GO" id="GO:0045454">
    <property type="term" value="P:cell redox homeostasis"/>
    <property type="evidence" value="ECO:0007669"/>
    <property type="project" value="TreeGrafter"/>
</dbReference>
<dbReference type="InterPro" id="IPR036249">
    <property type="entry name" value="Thioredoxin-like_sf"/>
</dbReference>
<evidence type="ECO:0000256" key="3">
    <source>
        <dbReference type="PIRSR" id="PIRSR000077-4"/>
    </source>
</evidence>
<evidence type="ECO:0000256" key="1">
    <source>
        <dbReference type="ARBA" id="ARBA00023157"/>
    </source>
</evidence>
<dbReference type="CDD" id="cd02947">
    <property type="entry name" value="TRX_family"/>
    <property type="match status" value="1"/>
</dbReference>
<evidence type="ECO:0000313" key="6">
    <source>
        <dbReference type="Proteomes" id="UP000754226"/>
    </source>
</evidence>
<dbReference type="AlphaFoldDB" id="A0A943EM24"/>
<dbReference type="PANTHER" id="PTHR43601">
    <property type="entry name" value="THIOREDOXIN, MITOCHONDRIAL"/>
    <property type="match status" value="1"/>
</dbReference>
<keyword evidence="1 3" id="KW-1015">Disulfide bond</keyword>
<protein>
    <recommendedName>
        <fullName evidence="2">Thioredoxin</fullName>
    </recommendedName>
</protein>
<organism evidence="5 6">
    <name type="scientific">Acidaminococcus intestini</name>
    <dbReference type="NCBI Taxonomy" id="187327"/>
    <lineage>
        <taxon>Bacteria</taxon>
        <taxon>Bacillati</taxon>
        <taxon>Bacillota</taxon>
        <taxon>Negativicutes</taxon>
        <taxon>Acidaminococcales</taxon>
        <taxon>Acidaminococcaceae</taxon>
        <taxon>Acidaminococcus</taxon>
    </lineage>
</organism>
<comment type="similarity">
    <text evidence="2">Belongs to the thioredoxin family.</text>
</comment>
<dbReference type="InterPro" id="IPR013766">
    <property type="entry name" value="Thioredoxin_domain"/>
</dbReference>
<dbReference type="Proteomes" id="UP000754226">
    <property type="component" value="Unassembled WGS sequence"/>
</dbReference>